<dbReference type="AlphaFoldDB" id="A0A2T0ANR4"/>
<dbReference type="OrthoDB" id="9815750at2"/>
<evidence type="ECO:0000313" key="2">
    <source>
        <dbReference type="Proteomes" id="UP000239614"/>
    </source>
</evidence>
<comment type="caution">
    <text evidence="1">The sequence shown here is derived from an EMBL/GenBank/DDBJ whole genome shotgun (WGS) entry which is preliminary data.</text>
</comment>
<dbReference type="InterPro" id="IPR036890">
    <property type="entry name" value="HATPase_C_sf"/>
</dbReference>
<accession>A0A2T0ANR4</accession>
<gene>
    <name evidence="1" type="ORF">CPAL_22260</name>
</gene>
<dbReference type="SUPFAM" id="SSF55874">
    <property type="entry name" value="ATPase domain of HSP90 chaperone/DNA topoisomerase II/histidine kinase"/>
    <property type="match status" value="1"/>
</dbReference>
<evidence type="ECO:0000313" key="1">
    <source>
        <dbReference type="EMBL" id="PRR70603.1"/>
    </source>
</evidence>
<proteinExistence type="predicted"/>
<dbReference type="Pfam" id="PF13589">
    <property type="entry name" value="HATPase_c_3"/>
    <property type="match status" value="1"/>
</dbReference>
<keyword evidence="2" id="KW-1185">Reference proteome</keyword>
<dbReference type="RefSeq" id="WP_106024640.1">
    <property type="nucleotide sequence ID" value="NZ_PVXN01000054.1"/>
</dbReference>
<organism evidence="1 2">
    <name type="scientific">Clostridium thermopalmarium DSM 5974</name>
    <dbReference type="NCBI Taxonomy" id="1121340"/>
    <lineage>
        <taxon>Bacteria</taxon>
        <taxon>Bacillati</taxon>
        <taxon>Bacillota</taxon>
        <taxon>Clostridia</taxon>
        <taxon>Eubacteriales</taxon>
        <taxon>Clostridiaceae</taxon>
        <taxon>Clostridium</taxon>
    </lineage>
</organism>
<protein>
    <submittedName>
        <fullName evidence="1">DNA mismatch repair protein</fullName>
    </submittedName>
</protein>
<dbReference type="EMBL" id="PVXN01000054">
    <property type="protein sequence ID" value="PRR70603.1"/>
    <property type="molecule type" value="Genomic_DNA"/>
</dbReference>
<dbReference type="Gene3D" id="3.30.565.10">
    <property type="entry name" value="Histidine kinase-like ATPase, C-terminal domain"/>
    <property type="match status" value="1"/>
</dbReference>
<sequence length="128" mass="14380">MEKYKPQVKDISLFKEIAQNIINPLEVIREALSNSHDAGAKNISIIVYRNTSGNFVIEIQDDGKGMKIEDIHRFFNLGDSNKASVGIGEKGLGTKTYFKSKRVMDLCPYSRHKNSNFYAVFLKASSSC</sequence>
<dbReference type="Proteomes" id="UP000239614">
    <property type="component" value="Unassembled WGS sequence"/>
</dbReference>
<reference evidence="1 2" key="1">
    <citation type="submission" date="2018-03" db="EMBL/GenBank/DDBJ databases">
        <title>Genome sequence of Clostridium thermopalmarium DSM 5974.</title>
        <authorList>
            <person name="Poehlein A."/>
            <person name="Daniel R."/>
        </authorList>
    </citation>
    <scope>NUCLEOTIDE SEQUENCE [LARGE SCALE GENOMIC DNA]</scope>
    <source>
        <strain evidence="1 2">DSM 5974</strain>
    </source>
</reference>
<name>A0A2T0ANR4_9CLOT</name>